<protein>
    <submittedName>
        <fullName evidence="1">Uncharacterized protein</fullName>
    </submittedName>
</protein>
<sequence>MQEFNDLLNIPKLQELLETLKDVDKQNKVFSKFLDFFLEIRVSGTYFENQIGSETILPVLNYMINAEKCKNVSVEEYFGLIEQNHEETIKLKKVVKD</sequence>
<gene>
    <name evidence="1" type="ORF">BWY04_00054</name>
</gene>
<organism evidence="1">
    <name type="scientific">candidate division CPR1 bacterium ADurb.Bin160</name>
    <dbReference type="NCBI Taxonomy" id="1852826"/>
    <lineage>
        <taxon>Bacteria</taxon>
        <taxon>candidate division CPR1</taxon>
    </lineage>
</organism>
<evidence type="ECO:0000313" key="1">
    <source>
        <dbReference type="EMBL" id="OQB42618.1"/>
    </source>
</evidence>
<dbReference type="AlphaFoldDB" id="A0A1V5ZRF3"/>
<accession>A0A1V5ZRF3</accession>
<dbReference type="EMBL" id="MWDB01000001">
    <property type="protein sequence ID" value="OQB42618.1"/>
    <property type="molecule type" value="Genomic_DNA"/>
</dbReference>
<dbReference type="Proteomes" id="UP000485621">
    <property type="component" value="Unassembled WGS sequence"/>
</dbReference>
<name>A0A1V5ZRF3_9BACT</name>
<comment type="caution">
    <text evidence="1">The sequence shown here is derived from an EMBL/GenBank/DDBJ whole genome shotgun (WGS) entry which is preliminary data.</text>
</comment>
<proteinExistence type="predicted"/>
<reference evidence="1" key="1">
    <citation type="submission" date="2017-02" db="EMBL/GenBank/DDBJ databases">
        <title>Delving into the versatile metabolic prowess of the omnipresent phylum Bacteroidetes.</title>
        <authorList>
            <person name="Nobu M.K."/>
            <person name="Mei R."/>
            <person name="Narihiro T."/>
            <person name="Kuroda K."/>
            <person name="Liu W.-T."/>
        </authorList>
    </citation>
    <scope>NUCLEOTIDE SEQUENCE</scope>
    <source>
        <strain evidence="1">ADurb.Bin160</strain>
    </source>
</reference>